<evidence type="ECO:0000256" key="1">
    <source>
        <dbReference type="ARBA" id="ARBA00022837"/>
    </source>
</evidence>
<dbReference type="SUPFAM" id="SSF47473">
    <property type="entry name" value="EF-hand"/>
    <property type="match status" value="1"/>
</dbReference>
<evidence type="ECO:0000313" key="3">
    <source>
        <dbReference type="EMBL" id="CAI9771220.1"/>
    </source>
</evidence>
<evidence type="ECO:0000313" key="4">
    <source>
        <dbReference type="Proteomes" id="UP000834106"/>
    </source>
</evidence>
<dbReference type="Proteomes" id="UP000834106">
    <property type="component" value="Chromosome 11"/>
</dbReference>
<dbReference type="PROSITE" id="PS00018">
    <property type="entry name" value="EF_HAND_1"/>
    <property type="match status" value="1"/>
</dbReference>
<feature type="domain" description="EF-hand" evidence="2">
    <location>
        <begin position="139"/>
        <end position="174"/>
    </location>
</feature>
<gene>
    <name evidence="3" type="ORF">FPE_LOCUS18650</name>
</gene>
<accession>A0AAD2E1D7</accession>
<keyword evidence="1" id="KW-0106">Calcium</keyword>
<dbReference type="CDD" id="cd00051">
    <property type="entry name" value="EFh"/>
    <property type="match status" value="1"/>
</dbReference>
<protein>
    <recommendedName>
        <fullName evidence="2">EF-hand domain-containing protein</fullName>
    </recommendedName>
</protein>
<name>A0AAD2E1D7_9LAMI</name>
<dbReference type="EMBL" id="OU503046">
    <property type="protein sequence ID" value="CAI9771220.1"/>
    <property type="molecule type" value="Genomic_DNA"/>
</dbReference>
<keyword evidence="4" id="KW-1185">Reference proteome</keyword>
<reference evidence="3" key="1">
    <citation type="submission" date="2023-05" db="EMBL/GenBank/DDBJ databases">
        <authorList>
            <person name="Huff M."/>
        </authorList>
    </citation>
    <scope>NUCLEOTIDE SEQUENCE</scope>
</reference>
<dbReference type="PROSITE" id="PS50222">
    <property type="entry name" value="EF_HAND_2"/>
    <property type="match status" value="1"/>
</dbReference>
<dbReference type="SMART" id="SM00054">
    <property type="entry name" value="EFh"/>
    <property type="match status" value="1"/>
</dbReference>
<dbReference type="InterPro" id="IPR002048">
    <property type="entry name" value="EF_hand_dom"/>
</dbReference>
<dbReference type="Gene3D" id="1.10.238.10">
    <property type="entry name" value="EF-hand"/>
    <property type="match status" value="1"/>
</dbReference>
<dbReference type="InterPro" id="IPR018247">
    <property type="entry name" value="EF_Hand_1_Ca_BS"/>
</dbReference>
<organism evidence="3 4">
    <name type="scientific">Fraxinus pennsylvanica</name>
    <dbReference type="NCBI Taxonomy" id="56036"/>
    <lineage>
        <taxon>Eukaryota</taxon>
        <taxon>Viridiplantae</taxon>
        <taxon>Streptophyta</taxon>
        <taxon>Embryophyta</taxon>
        <taxon>Tracheophyta</taxon>
        <taxon>Spermatophyta</taxon>
        <taxon>Magnoliopsida</taxon>
        <taxon>eudicotyledons</taxon>
        <taxon>Gunneridae</taxon>
        <taxon>Pentapetalae</taxon>
        <taxon>asterids</taxon>
        <taxon>lamiids</taxon>
        <taxon>Lamiales</taxon>
        <taxon>Oleaceae</taxon>
        <taxon>Oleeae</taxon>
        <taxon>Fraxinus</taxon>
    </lineage>
</organism>
<sequence length="183" mass="20474">MLLMQELVVRDALEVPYYLPVDLPTNPGINGTALSPSADLEVPRANSNLLLRLVTIWIEEFLAMTASGQNGILLRSLLEAQNVEDGVPPLVFALAAGSRESVWALISESSHHPANPSSLREIDEMIEIAKSHYERASEEEKCELRKLFRALDADRDGKVSFQDFYEFCTHHTSTLTMYLSLRS</sequence>
<dbReference type="Pfam" id="PF13499">
    <property type="entry name" value="EF-hand_7"/>
    <property type="match status" value="1"/>
</dbReference>
<dbReference type="AlphaFoldDB" id="A0AAD2E1D7"/>
<evidence type="ECO:0000259" key="2">
    <source>
        <dbReference type="PROSITE" id="PS50222"/>
    </source>
</evidence>
<dbReference type="InterPro" id="IPR011992">
    <property type="entry name" value="EF-hand-dom_pair"/>
</dbReference>
<proteinExistence type="predicted"/>
<dbReference type="GO" id="GO:0005509">
    <property type="term" value="F:calcium ion binding"/>
    <property type="evidence" value="ECO:0007669"/>
    <property type="project" value="InterPro"/>
</dbReference>